<protein>
    <recommendedName>
        <fullName evidence="9">Sigma-54 factor interaction domain-containing protein</fullName>
    </recommendedName>
</protein>
<accession>A0ABM7J9X8</accession>
<keyword evidence="1" id="KW-0547">Nucleotide-binding</keyword>
<organism evidence="7 8">
    <name type="scientific">Mycobacterium marseillense</name>
    <dbReference type="NCBI Taxonomy" id="701042"/>
    <lineage>
        <taxon>Bacteria</taxon>
        <taxon>Bacillati</taxon>
        <taxon>Actinomycetota</taxon>
        <taxon>Actinomycetes</taxon>
        <taxon>Mycobacteriales</taxon>
        <taxon>Mycobacteriaceae</taxon>
        <taxon>Mycobacterium</taxon>
        <taxon>Mycobacterium avium complex (MAC)</taxon>
    </lineage>
</organism>
<evidence type="ECO:0000259" key="5">
    <source>
        <dbReference type="Pfam" id="PF02954"/>
    </source>
</evidence>
<name>A0ABM7J9X8_9MYCO</name>
<keyword evidence="4" id="KW-0804">Transcription</keyword>
<evidence type="ECO:0000259" key="6">
    <source>
        <dbReference type="Pfam" id="PF25601"/>
    </source>
</evidence>
<evidence type="ECO:0000256" key="3">
    <source>
        <dbReference type="ARBA" id="ARBA00023015"/>
    </source>
</evidence>
<dbReference type="InterPro" id="IPR009057">
    <property type="entry name" value="Homeodomain-like_sf"/>
</dbReference>
<feature type="domain" description="DNA binding HTH" evidence="5">
    <location>
        <begin position="72"/>
        <end position="112"/>
    </location>
</feature>
<reference evidence="7 8" key="1">
    <citation type="journal article" date="2019" name="Emerg. Microbes Infect.">
        <title>Comprehensive subspecies identification of 175 nontuberculous mycobacteria species based on 7547 genomic profiles.</title>
        <authorList>
            <person name="Matsumoto Y."/>
            <person name="Kinjo T."/>
            <person name="Motooka D."/>
            <person name="Nabeya D."/>
            <person name="Jung N."/>
            <person name="Uechi K."/>
            <person name="Horii T."/>
            <person name="Iida T."/>
            <person name="Fujita J."/>
            <person name="Nakamura S."/>
        </authorList>
    </citation>
    <scope>NUCLEOTIDE SEQUENCE [LARGE SCALE GENOMIC DNA]</scope>
    <source>
        <strain evidence="7 8">JCM 17324</strain>
    </source>
</reference>
<dbReference type="PRINTS" id="PR01590">
    <property type="entry name" value="HTHFIS"/>
</dbReference>
<keyword evidence="3" id="KW-0805">Transcription regulation</keyword>
<dbReference type="PANTHER" id="PTHR32071:SF122">
    <property type="entry name" value="SIGMA FACTOR"/>
    <property type="match status" value="1"/>
</dbReference>
<dbReference type="Gene3D" id="1.10.10.60">
    <property type="entry name" value="Homeodomain-like"/>
    <property type="match status" value="1"/>
</dbReference>
<dbReference type="Pfam" id="PF25601">
    <property type="entry name" value="AAA_lid_14"/>
    <property type="match status" value="1"/>
</dbReference>
<evidence type="ECO:0000313" key="7">
    <source>
        <dbReference type="EMBL" id="BBY10725.1"/>
    </source>
</evidence>
<keyword evidence="8" id="KW-1185">Reference proteome</keyword>
<evidence type="ECO:0008006" key="9">
    <source>
        <dbReference type="Google" id="ProtNLM"/>
    </source>
</evidence>
<proteinExistence type="predicted"/>
<dbReference type="InterPro" id="IPR002197">
    <property type="entry name" value="HTH_Fis"/>
</dbReference>
<evidence type="ECO:0000313" key="8">
    <source>
        <dbReference type="Proteomes" id="UP000466831"/>
    </source>
</evidence>
<evidence type="ECO:0000256" key="4">
    <source>
        <dbReference type="ARBA" id="ARBA00023163"/>
    </source>
</evidence>
<sequence>MPLLLREITRGADVVLAPEAMRQLSRLPWPGNVSQLRRVLTDTVARQRSGVINVDKLPPECRSVTRRKLTPMEALERDAIVRSLQDNGGNKQEAARALGMSRATIYRKINDYGIA</sequence>
<gene>
    <name evidence="7" type="ORF">MMARJ_14650</name>
</gene>
<evidence type="ECO:0000256" key="2">
    <source>
        <dbReference type="ARBA" id="ARBA00022840"/>
    </source>
</evidence>
<dbReference type="SUPFAM" id="SSF46689">
    <property type="entry name" value="Homeodomain-like"/>
    <property type="match status" value="1"/>
</dbReference>
<dbReference type="EMBL" id="AP022584">
    <property type="protein sequence ID" value="BBY10725.1"/>
    <property type="molecule type" value="Genomic_DNA"/>
</dbReference>
<dbReference type="Gene3D" id="1.10.8.60">
    <property type="match status" value="1"/>
</dbReference>
<feature type="domain" description="NorR-like AAA+ ATPase lid" evidence="6">
    <location>
        <begin position="13"/>
        <end position="67"/>
    </location>
</feature>
<dbReference type="InterPro" id="IPR058031">
    <property type="entry name" value="AAA_lid_NorR"/>
</dbReference>
<evidence type="ECO:0000256" key="1">
    <source>
        <dbReference type="ARBA" id="ARBA00022741"/>
    </source>
</evidence>
<keyword evidence="2" id="KW-0067">ATP-binding</keyword>
<dbReference type="PANTHER" id="PTHR32071">
    <property type="entry name" value="TRANSCRIPTIONAL REGULATORY PROTEIN"/>
    <property type="match status" value="1"/>
</dbReference>
<dbReference type="Proteomes" id="UP000466831">
    <property type="component" value="Chromosome"/>
</dbReference>
<dbReference type="Pfam" id="PF02954">
    <property type="entry name" value="HTH_8"/>
    <property type="match status" value="1"/>
</dbReference>